<dbReference type="EMBL" id="AVOT02008606">
    <property type="protein sequence ID" value="MBW0486337.1"/>
    <property type="molecule type" value="Genomic_DNA"/>
</dbReference>
<organism evidence="1 2">
    <name type="scientific">Austropuccinia psidii MF-1</name>
    <dbReference type="NCBI Taxonomy" id="1389203"/>
    <lineage>
        <taxon>Eukaryota</taxon>
        <taxon>Fungi</taxon>
        <taxon>Dikarya</taxon>
        <taxon>Basidiomycota</taxon>
        <taxon>Pucciniomycotina</taxon>
        <taxon>Pucciniomycetes</taxon>
        <taxon>Pucciniales</taxon>
        <taxon>Sphaerophragmiaceae</taxon>
        <taxon>Austropuccinia</taxon>
    </lineage>
</organism>
<dbReference type="OrthoDB" id="3218226at2759"/>
<reference evidence="1" key="1">
    <citation type="submission" date="2021-03" db="EMBL/GenBank/DDBJ databases">
        <title>Draft genome sequence of rust myrtle Austropuccinia psidii MF-1, a brazilian biotype.</title>
        <authorList>
            <person name="Quecine M.C."/>
            <person name="Pachon D.M.R."/>
            <person name="Bonatelli M.L."/>
            <person name="Correr F.H."/>
            <person name="Franceschini L.M."/>
            <person name="Leite T.F."/>
            <person name="Margarido G.R.A."/>
            <person name="Almeida C.A."/>
            <person name="Ferrarezi J.A."/>
            <person name="Labate C.A."/>
        </authorList>
    </citation>
    <scope>NUCLEOTIDE SEQUENCE</scope>
    <source>
        <strain evidence="1">MF-1</strain>
    </source>
</reference>
<protein>
    <submittedName>
        <fullName evidence="1">Uncharacterized protein</fullName>
    </submittedName>
</protein>
<evidence type="ECO:0000313" key="2">
    <source>
        <dbReference type="Proteomes" id="UP000765509"/>
    </source>
</evidence>
<dbReference type="Proteomes" id="UP000765509">
    <property type="component" value="Unassembled WGS sequence"/>
</dbReference>
<keyword evidence="2" id="KW-1185">Reference proteome</keyword>
<gene>
    <name evidence="1" type="ORF">O181_026052</name>
</gene>
<dbReference type="AlphaFoldDB" id="A0A9Q3CMD4"/>
<accession>A0A9Q3CMD4</accession>
<evidence type="ECO:0000313" key="1">
    <source>
        <dbReference type="EMBL" id="MBW0486337.1"/>
    </source>
</evidence>
<name>A0A9Q3CMD4_9BASI</name>
<proteinExistence type="predicted"/>
<sequence>MSTFSLNKLKATKKMRDLFVGPLIIISQIGRNSADVKFTKEFSTKYPVFPVSLIKLYHQTDYRKFHNSANIFTHEKLVEEKYSPGPVKKIIKAGNISINGKDNRQYLVRFKNQPEDKYKWLS</sequence>
<comment type="caution">
    <text evidence="1">The sequence shown here is derived from an EMBL/GenBank/DDBJ whole genome shotgun (WGS) entry which is preliminary data.</text>
</comment>